<dbReference type="InterPro" id="IPR036754">
    <property type="entry name" value="YbaK/aa-tRNA-synt-asso_dom_sf"/>
</dbReference>
<dbReference type="Proteomes" id="UP001596084">
    <property type="component" value="Unassembled WGS sequence"/>
</dbReference>
<dbReference type="Gene3D" id="3.90.960.10">
    <property type="entry name" value="YbaK/aminoacyl-tRNA synthetase-associated domain"/>
    <property type="match status" value="1"/>
</dbReference>
<protein>
    <submittedName>
        <fullName evidence="2">Aminoacyl-tRNA deacylase</fullName>
    </submittedName>
</protein>
<feature type="domain" description="YbaK/aminoacyl-tRNA synthetase-associated" evidence="1">
    <location>
        <begin position="23"/>
        <end position="139"/>
    </location>
</feature>
<dbReference type="InterPro" id="IPR007214">
    <property type="entry name" value="YbaK/aa-tRNA-synth-assoc-dom"/>
</dbReference>
<dbReference type="EMBL" id="JBHSMX010000064">
    <property type="protein sequence ID" value="MFC5523230.1"/>
    <property type="molecule type" value="Genomic_DNA"/>
</dbReference>
<organism evidence="2 3">
    <name type="scientific">Polaromonas jejuensis</name>
    <dbReference type="NCBI Taxonomy" id="457502"/>
    <lineage>
        <taxon>Bacteria</taxon>
        <taxon>Pseudomonadati</taxon>
        <taxon>Pseudomonadota</taxon>
        <taxon>Betaproteobacteria</taxon>
        <taxon>Burkholderiales</taxon>
        <taxon>Comamonadaceae</taxon>
        <taxon>Polaromonas</taxon>
    </lineage>
</organism>
<evidence type="ECO:0000313" key="3">
    <source>
        <dbReference type="Proteomes" id="UP001596084"/>
    </source>
</evidence>
<dbReference type="RefSeq" id="WP_068834031.1">
    <property type="nucleotide sequence ID" value="NZ_JBHSMX010000064.1"/>
</dbReference>
<keyword evidence="3" id="KW-1185">Reference proteome</keyword>
<evidence type="ECO:0000259" key="1">
    <source>
        <dbReference type="Pfam" id="PF04073"/>
    </source>
</evidence>
<reference evidence="3" key="1">
    <citation type="journal article" date="2019" name="Int. J. Syst. Evol. Microbiol.">
        <title>The Global Catalogue of Microorganisms (GCM) 10K type strain sequencing project: providing services to taxonomists for standard genome sequencing and annotation.</title>
        <authorList>
            <consortium name="The Broad Institute Genomics Platform"/>
            <consortium name="The Broad Institute Genome Sequencing Center for Infectious Disease"/>
            <person name="Wu L."/>
            <person name="Ma J."/>
        </authorList>
    </citation>
    <scope>NUCLEOTIDE SEQUENCE [LARGE SCALE GENOMIC DNA]</scope>
    <source>
        <strain evidence="3">CGMCC 4.7277</strain>
    </source>
</reference>
<gene>
    <name evidence="2" type="ORF">ACFPP7_20280</name>
</gene>
<comment type="caution">
    <text evidence="2">The sequence shown here is derived from an EMBL/GenBank/DDBJ whole genome shotgun (WGS) entry which is preliminary data.</text>
</comment>
<proteinExistence type="predicted"/>
<name>A0ABW0QEM1_9BURK</name>
<dbReference type="PANTHER" id="PTHR30411">
    <property type="entry name" value="CYTOPLASMIC PROTEIN"/>
    <property type="match status" value="1"/>
</dbReference>
<dbReference type="CDD" id="cd04332">
    <property type="entry name" value="YbaK_like"/>
    <property type="match status" value="1"/>
</dbReference>
<dbReference type="SUPFAM" id="SSF55826">
    <property type="entry name" value="YbaK/ProRS associated domain"/>
    <property type="match status" value="1"/>
</dbReference>
<accession>A0ABW0QEM1</accession>
<dbReference type="Pfam" id="PF04073">
    <property type="entry name" value="tRNA_edit"/>
    <property type="match status" value="1"/>
</dbReference>
<evidence type="ECO:0000313" key="2">
    <source>
        <dbReference type="EMBL" id="MFC5523230.1"/>
    </source>
</evidence>
<dbReference type="PANTHER" id="PTHR30411:SF9">
    <property type="entry name" value="MULTIFUNCTIONAL SER_THR-TRNA DEACYLASE PROXP-Y"/>
    <property type="match status" value="1"/>
</dbReference>
<sequence length="159" mass="17706">MSISTNLANYLDQRGARYEVLSHAHSRTSAETARSANVMPCSLAKSVVLEDHAGYVMAVIPADKAVMVDELGRMLGRKELRLADEERIAMLFKGCEPGAVPSIGMPWGIETVVDDELEESEVVYMEGGDHERLLRMSHDYFHALMSTQRHGQFCKTPTH</sequence>